<dbReference type="EMBL" id="LGRX02029101">
    <property type="protein sequence ID" value="KAK3247282.1"/>
    <property type="molecule type" value="Genomic_DNA"/>
</dbReference>
<feature type="domain" description="SEC7" evidence="2">
    <location>
        <begin position="67"/>
        <end position="272"/>
    </location>
</feature>
<organism evidence="3 4">
    <name type="scientific">Cymbomonas tetramitiformis</name>
    <dbReference type="NCBI Taxonomy" id="36881"/>
    <lineage>
        <taxon>Eukaryota</taxon>
        <taxon>Viridiplantae</taxon>
        <taxon>Chlorophyta</taxon>
        <taxon>Pyramimonadophyceae</taxon>
        <taxon>Pyramimonadales</taxon>
        <taxon>Pyramimonadaceae</taxon>
        <taxon>Cymbomonas</taxon>
    </lineage>
</organism>
<protein>
    <recommendedName>
        <fullName evidence="2">SEC7 domain-containing protein</fullName>
    </recommendedName>
</protein>
<reference evidence="3 4" key="1">
    <citation type="journal article" date="2015" name="Genome Biol. Evol.">
        <title>Comparative Genomics of a Bacterivorous Green Alga Reveals Evolutionary Causalities and Consequences of Phago-Mixotrophic Mode of Nutrition.</title>
        <authorList>
            <person name="Burns J.A."/>
            <person name="Paasch A."/>
            <person name="Narechania A."/>
            <person name="Kim E."/>
        </authorList>
    </citation>
    <scope>NUCLEOTIDE SEQUENCE [LARGE SCALE GENOMIC DNA]</scope>
    <source>
        <strain evidence="3 4">PLY_AMNH</strain>
    </source>
</reference>
<dbReference type="InterPro" id="IPR035999">
    <property type="entry name" value="Sec7_dom_sf"/>
</dbReference>
<evidence type="ECO:0000313" key="4">
    <source>
        <dbReference type="Proteomes" id="UP001190700"/>
    </source>
</evidence>
<sequence>MMDFQEVERAAALVRSAYSDRDNSQISRSESVPSINTSVCTSLSSVKDGRIKYQDYFNHAQECPVLKSLLSLDKTISSFNKKPCQRAALQLFSALSAAQDSLDDDTGSATEVEHDEPSPQAIAYQFFRASCFGKAISKVALGEYFGLPEAEDVLTEFLALISFRDMQMDTAIRKLVTYAGLPGESQKLDQIMSAFSVAYHRDNNVLWPNVSVVNYIAFALVMMNINVHSADVDNKMSCSDFKAVVYDECYCSGGYEVDMTIIEGLYSRVIEKKMFFSSAVSTSAVLPEVSQNVRLSGVLSVYLFNCLKMSLRQSRTSHTAQ</sequence>
<dbReference type="SMART" id="SM00222">
    <property type="entry name" value="Sec7"/>
    <property type="match status" value="1"/>
</dbReference>
<dbReference type="PANTHER" id="PTHR10663:SF402">
    <property type="entry name" value="MIP16918P"/>
    <property type="match status" value="1"/>
</dbReference>
<dbReference type="InterPro" id="IPR023394">
    <property type="entry name" value="Sec7_C_sf"/>
</dbReference>
<evidence type="ECO:0000313" key="3">
    <source>
        <dbReference type="EMBL" id="KAK3247282.1"/>
    </source>
</evidence>
<name>A0AAE0F0V3_9CHLO</name>
<dbReference type="PANTHER" id="PTHR10663">
    <property type="entry name" value="GUANYL-NUCLEOTIDE EXCHANGE FACTOR"/>
    <property type="match status" value="1"/>
</dbReference>
<dbReference type="AlphaFoldDB" id="A0AAE0F0V3"/>
<dbReference type="Pfam" id="PF01369">
    <property type="entry name" value="Sec7"/>
    <property type="match status" value="1"/>
</dbReference>
<evidence type="ECO:0000256" key="1">
    <source>
        <dbReference type="ARBA" id="ARBA00004514"/>
    </source>
</evidence>
<comment type="subcellular location">
    <subcellularLocation>
        <location evidence="1">Cytoplasm</location>
        <location evidence="1">Cytosol</location>
    </subcellularLocation>
</comment>
<dbReference type="GO" id="GO:0005085">
    <property type="term" value="F:guanyl-nucleotide exchange factor activity"/>
    <property type="evidence" value="ECO:0007669"/>
    <property type="project" value="InterPro"/>
</dbReference>
<dbReference type="Proteomes" id="UP001190700">
    <property type="component" value="Unassembled WGS sequence"/>
</dbReference>
<dbReference type="InterPro" id="IPR000904">
    <property type="entry name" value="Sec7_dom"/>
</dbReference>
<comment type="caution">
    <text evidence="3">The sequence shown here is derived from an EMBL/GenBank/DDBJ whole genome shotgun (WGS) entry which is preliminary data.</text>
</comment>
<dbReference type="PROSITE" id="PS50190">
    <property type="entry name" value="SEC7"/>
    <property type="match status" value="1"/>
</dbReference>
<dbReference type="SUPFAM" id="SSF48425">
    <property type="entry name" value="Sec7 domain"/>
    <property type="match status" value="1"/>
</dbReference>
<accession>A0AAE0F0V3</accession>
<dbReference type="GO" id="GO:0005829">
    <property type="term" value="C:cytosol"/>
    <property type="evidence" value="ECO:0007669"/>
    <property type="project" value="UniProtKB-SubCell"/>
</dbReference>
<proteinExistence type="predicted"/>
<dbReference type="GO" id="GO:0032012">
    <property type="term" value="P:regulation of ARF protein signal transduction"/>
    <property type="evidence" value="ECO:0007669"/>
    <property type="project" value="InterPro"/>
</dbReference>
<keyword evidence="4" id="KW-1185">Reference proteome</keyword>
<evidence type="ECO:0000259" key="2">
    <source>
        <dbReference type="PROSITE" id="PS50190"/>
    </source>
</evidence>
<gene>
    <name evidence="3" type="ORF">CYMTET_43214</name>
</gene>
<dbReference type="Gene3D" id="1.10.1000.11">
    <property type="entry name" value="Arf Nucleotide-binding Site Opener,domain 2"/>
    <property type="match status" value="1"/>
</dbReference>